<proteinExistence type="predicted"/>
<evidence type="ECO:0000313" key="2">
    <source>
        <dbReference type="EMBL" id="LAA46171.1"/>
    </source>
</evidence>
<dbReference type="EMBL" id="IACJ01061362">
    <property type="protein sequence ID" value="LAA46171.1"/>
    <property type="molecule type" value="Transcribed_RNA"/>
</dbReference>
<name>A0A2D4FFD5_MICCO</name>
<feature type="compositionally biased region" description="Basic and acidic residues" evidence="1">
    <location>
        <begin position="77"/>
        <end position="102"/>
    </location>
</feature>
<reference evidence="2" key="2">
    <citation type="submission" date="2017-11" db="EMBL/GenBank/DDBJ databases">
        <title>Coralsnake Venomics: Analyses of Venom Gland Transcriptomes and Proteomes of Six Brazilian Taxa.</title>
        <authorList>
            <person name="Aird S.D."/>
            <person name="Jorge da Silva N."/>
            <person name="Qiu L."/>
            <person name="Villar-Briones A."/>
            <person name="Aparecida-Saddi V."/>
            <person name="Campos-Telles M.P."/>
            <person name="Grau M."/>
            <person name="Mikheyev A.S."/>
        </authorList>
    </citation>
    <scope>NUCLEOTIDE SEQUENCE</scope>
    <source>
        <tissue evidence="2">Venom_gland</tissue>
    </source>
</reference>
<sequence>MVREQSREEEEREEVNLLWIIEPVRGENREEGKRREMSLLWTIQAVLFAGRSSIPGTMVSKWESHGFGSKSSSRPAGRKESQQQHRAAHELEPERATGKEMEELSGGLSGADQTAELS</sequence>
<feature type="region of interest" description="Disordered" evidence="1">
    <location>
        <begin position="58"/>
        <end position="118"/>
    </location>
</feature>
<organism evidence="2">
    <name type="scientific">Micrurus corallinus</name>
    <name type="common">Brazilian coral snake</name>
    <dbReference type="NCBI Taxonomy" id="54390"/>
    <lineage>
        <taxon>Eukaryota</taxon>
        <taxon>Metazoa</taxon>
        <taxon>Chordata</taxon>
        <taxon>Craniata</taxon>
        <taxon>Vertebrata</taxon>
        <taxon>Euteleostomi</taxon>
        <taxon>Lepidosauria</taxon>
        <taxon>Squamata</taxon>
        <taxon>Bifurcata</taxon>
        <taxon>Unidentata</taxon>
        <taxon>Episquamata</taxon>
        <taxon>Toxicofera</taxon>
        <taxon>Serpentes</taxon>
        <taxon>Colubroidea</taxon>
        <taxon>Elapidae</taxon>
        <taxon>Elapinae</taxon>
        <taxon>Micrurus</taxon>
    </lineage>
</organism>
<accession>A0A2D4FFD5</accession>
<reference evidence="2" key="1">
    <citation type="submission" date="2017-07" db="EMBL/GenBank/DDBJ databases">
        <authorList>
            <person name="Mikheyev A."/>
            <person name="Grau M."/>
        </authorList>
    </citation>
    <scope>NUCLEOTIDE SEQUENCE</scope>
    <source>
        <tissue evidence="2">Venom_gland</tissue>
    </source>
</reference>
<dbReference type="AlphaFoldDB" id="A0A2D4FFD5"/>
<evidence type="ECO:0000256" key="1">
    <source>
        <dbReference type="SAM" id="MobiDB-lite"/>
    </source>
</evidence>
<protein>
    <submittedName>
        <fullName evidence="2">Uncharacterized protein</fullName>
    </submittedName>
</protein>